<dbReference type="EMBL" id="JAFNME010000030">
    <property type="protein sequence ID" value="MBO1250529.1"/>
    <property type="molecule type" value="Genomic_DNA"/>
</dbReference>
<evidence type="ECO:0000313" key="2">
    <source>
        <dbReference type="Proteomes" id="UP000664731"/>
    </source>
</evidence>
<protein>
    <submittedName>
        <fullName evidence="1">Uncharacterized protein</fullName>
    </submittedName>
</protein>
<name>A0A939H1H1_9BURK</name>
<evidence type="ECO:0000313" key="1">
    <source>
        <dbReference type="EMBL" id="MBO1250529.1"/>
    </source>
</evidence>
<reference evidence="1" key="1">
    <citation type="submission" date="2021-03" db="EMBL/GenBank/DDBJ databases">
        <title>Comamonas denitrificans.</title>
        <authorList>
            <person name="Finster K."/>
        </authorList>
    </citation>
    <scope>NUCLEOTIDE SEQUENCE</scope>
    <source>
        <strain evidence="1">MM2021_4</strain>
    </source>
</reference>
<keyword evidence="2" id="KW-1185">Reference proteome</keyword>
<organism evidence="1 2">
    <name type="scientific">Comamonas denitrificans</name>
    <dbReference type="NCBI Taxonomy" id="117506"/>
    <lineage>
        <taxon>Bacteria</taxon>
        <taxon>Pseudomonadati</taxon>
        <taxon>Pseudomonadota</taxon>
        <taxon>Betaproteobacteria</taxon>
        <taxon>Burkholderiales</taxon>
        <taxon>Comamonadaceae</taxon>
        <taxon>Comamonas</taxon>
    </lineage>
</organism>
<dbReference type="AlphaFoldDB" id="A0A939H1H1"/>
<sequence>MMQLHYLDFDFSEDELGHACWDALACVPPERWEALLAEAQALLAWCEQQGGPAGDMDAGFSWDFDLQATAEKGEQTTPIAITWAAPVLQATGPQDGSTRCCLGLSISTTPALTNAFKEGLHLE</sequence>
<proteinExistence type="predicted"/>
<dbReference type="RefSeq" id="WP_207575923.1">
    <property type="nucleotide sequence ID" value="NZ_JAFNME010000030.1"/>
</dbReference>
<comment type="caution">
    <text evidence="1">The sequence shown here is derived from an EMBL/GenBank/DDBJ whole genome shotgun (WGS) entry which is preliminary data.</text>
</comment>
<dbReference type="Proteomes" id="UP000664731">
    <property type="component" value="Unassembled WGS sequence"/>
</dbReference>
<gene>
    <name evidence="1" type="ORF">J1777_11940</name>
</gene>
<accession>A0A939H1H1</accession>